<accession>A0A0D0AF07</accession>
<name>A0A0D0AF07_9AGAM</name>
<dbReference type="AlphaFoldDB" id="A0A0D0AF07"/>
<reference evidence="1 2" key="1">
    <citation type="submission" date="2014-04" db="EMBL/GenBank/DDBJ databases">
        <authorList>
            <consortium name="DOE Joint Genome Institute"/>
            <person name="Kuo A."/>
            <person name="Ruytinx J."/>
            <person name="Rineau F."/>
            <person name="Colpaert J."/>
            <person name="Kohler A."/>
            <person name="Nagy L.G."/>
            <person name="Floudas D."/>
            <person name="Copeland A."/>
            <person name="Barry K.W."/>
            <person name="Cichocki N."/>
            <person name="Veneault-Fourrey C."/>
            <person name="LaButti K."/>
            <person name="Lindquist E.A."/>
            <person name="Lipzen A."/>
            <person name="Lundell T."/>
            <person name="Morin E."/>
            <person name="Murat C."/>
            <person name="Sun H."/>
            <person name="Tunlid A."/>
            <person name="Henrissat B."/>
            <person name="Grigoriev I.V."/>
            <person name="Hibbett D.S."/>
            <person name="Martin F."/>
            <person name="Nordberg H.P."/>
            <person name="Cantor M.N."/>
            <person name="Hua S.X."/>
        </authorList>
    </citation>
    <scope>NUCLEOTIDE SEQUENCE [LARGE SCALE GENOMIC DNA]</scope>
    <source>
        <strain evidence="1 2">UH-Slu-Lm8-n1</strain>
    </source>
</reference>
<dbReference type="Proteomes" id="UP000054485">
    <property type="component" value="Unassembled WGS sequence"/>
</dbReference>
<reference evidence="2" key="2">
    <citation type="submission" date="2015-01" db="EMBL/GenBank/DDBJ databases">
        <title>Evolutionary Origins and Diversification of the Mycorrhizal Mutualists.</title>
        <authorList>
            <consortium name="DOE Joint Genome Institute"/>
            <consortium name="Mycorrhizal Genomics Consortium"/>
            <person name="Kohler A."/>
            <person name="Kuo A."/>
            <person name="Nagy L.G."/>
            <person name="Floudas D."/>
            <person name="Copeland A."/>
            <person name="Barry K.W."/>
            <person name="Cichocki N."/>
            <person name="Veneault-Fourrey C."/>
            <person name="LaButti K."/>
            <person name="Lindquist E.A."/>
            <person name="Lipzen A."/>
            <person name="Lundell T."/>
            <person name="Morin E."/>
            <person name="Murat C."/>
            <person name="Riley R."/>
            <person name="Ohm R."/>
            <person name="Sun H."/>
            <person name="Tunlid A."/>
            <person name="Henrissat B."/>
            <person name="Grigoriev I.V."/>
            <person name="Hibbett D.S."/>
            <person name="Martin F."/>
        </authorList>
    </citation>
    <scope>NUCLEOTIDE SEQUENCE [LARGE SCALE GENOMIC DNA]</scope>
    <source>
        <strain evidence="2">UH-Slu-Lm8-n1</strain>
    </source>
</reference>
<evidence type="ECO:0000313" key="2">
    <source>
        <dbReference type="Proteomes" id="UP000054485"/>
    </source>
</evidence>
<dbReference type="HOGENOM" id="CLU_2387652_0_0_1"/>
<dbReference type="EMBL" id="KN835506">
    <property type="protein sequence ID" value="KIK36699.1"/>
    <property type="molecule type" value="Genomic_DNA"/>
</dbReference>
<dbReference type="InParanoid" id="A0A0D0AF07"/>
<sequence length="94" mass="10803">MDNKVYSTIEFELYSGSIYFRIAVKRSAVLDYGDGKLQSLLYIMQLPLSSLSAQKLGLDGRRDLSIIGISRFSTRSWVCVYYHPSRKSKSNHYL</sequence>
<proteinExistence type="predicted"/>
<evidence type="ECO:0000313" key="1">
    <source>
        <dbReference type="EMBL" id="KIK36699.1"/>
    </source>
</evidence>
<keyword evidence="2" id="KW-1185">Reference proteome</keyword>
<gene>
    <name evidence="1" type="ORF">CY34DRAFT_811076</name>
</gene>
<organism evidence="1 2">
    <name type="scientific">Suillus luteus UH-Slu-Lm8-n1</name>
    <dbReference type="NCBI Taxonomy" id="930992"/>
    <lineage>
        <taxon>Eukaryota</taxon>
        <taxon>Fungi</taxon>
        <taxon>Dikarya</taxon>
        <taxon>Basidiomycota</taxon>
        <taxon>Agaricomycotina</taxon>
        <taxon>Agaricomycetes</taxon>
        <taxon>Agaricomycetidae</taxon>
        <taxon>Boletales</taxon>
        <taxon>Suillineae</taxon>
        <taxon>Suillaceae</taxon>
        <taxon>Suillus</taxon>
    </lineage>
</organism>
<protein>
    <submittedName>
        <fullName evidence="1">Uncharacterized protein</fullName>
    </submittedName>
</protein>